<protein>
    <recommendedName>
        <fullName evidence="4">Glycosyl transferase family 2</fullName>
    </recommendedName>
</protein>
<dbReference type="Proteomes" id="UP001165962">
    <property type="component" value="Unassembled WGS sequence"/>
</dbReference>
<evidence type="ECO:0000313" key="3">
    <source>
        <dbReference type="Proteomes" id="UP001165962"/>
    </source>
</evidence>
<name>A0ABX0JF28_9BACL</name>
<dbReference type="EMBL" id="JAAOIW010000014">
    <property type="protein sequence ID" value="NHN33859.1"/>
    <property type="molecule type" value="Genomic_DNA"/>
</dbReference>
<keyword evidence="1" id="KW-0812">Transmembrane</keyword>
<keyword evidence="1" id="KW-0472">Membrane</keyword>
<keyword evidence="1" id="KW-1133">Transmembrane helix</keyword>
<gene>
    <name evidence="2" type="ORF">G9U52_28990</name>
</gene>
<sequence length="133" mass="15836">MMIGLLWIIGSYAASILLVHWCCRRVRHEGRKAVRVWLITNNNQLQMEWFIRYLHFSSWLKGKDIQMTIADQGSTDDTLAIVERLRFEYWIEVRHVQDQETLEDWIVGDHNYDQALVVRLGNQDVLDNAYKML</sequence>
<proteinExistence type="predicted"/>
<dbReference type="RefSeq" id="WP_166154228.1">
    <property type="nucleotide sequence ID" value="NZ_JAAOIW010000014.1"/>
</dbReference>
<keyword evidence="3" id="KW-1185">Reference proteome</keyword>
<accession>A0ABX0JF28</accession>
<organism evidence="2 3">
    <name type="scientific">Paenibacillus agricola</name>
    <dbReference type="NCBI Taxonomy" id="2716264"/>
    <lineage>
        <taxon>Bacteria</taxon>
        <taxon>Bacillati</taxon>
        <taxon>Bacillota</taxon>
        <taxon>Bacilli</taxon>
        <taxon>Bacillales</taxon>
        <taxon>Paenibacillaceae</taxon>
        <taxon>Paenibacillus</taxon>
    </lineage>
</organism>
<evidence type="ECO:0000256" key="1">
    <source>
        <dbReference type="SAM" id="Phobius"/>
    </source>
</evidence>
<reference evidence="2" key="1">
    <citation type="submission" date="2020-03" db="EMBL/GenBank/DDBJ databases">
        <title>Draft sequencing of Paenibacilllus sp. S3N08.</title>
        <authorList>
            <person name="Kim D.-U."/>
        </authorList>
    </citation>
    <scope>NUCLEOTIDE SEQUENCE</scope>
    <source>
        <strain evidence="2">S3N08</strain>
    </source>
</reference>
<comment type="caution">
    <text evidence="2">The sequence shown here is derived from an EMBL/GenBank/DDBJ whole genome shotgun (WGS) entry which is preliminary data.</text>
</comment>
<feature type="transmembrane region" description="Helical" evidence="1">
    <location>
        <begin position="6"/>
        <end position="23"/>
    </location>
</feature>
<evidence type="ECO:0000313" key="2">
    <source>
        <dbReference type="EMBL" id="NHN33859.1"/>
    </source>
</evidence>
<evidence type="ECO:0008006" key="4">
    <source>
        <dbReference type="Google" id="ProtNLM"/>
    </source>
</evidence>